<gene>
    <name evidence="1" type="ORF">N5C32_10700</name>
</gene>
<accession>A0AA42PAZ0</accession>
<evidence type="ECO:0000313" key="2">
    <source>
        <dbReference type="Proteomes" id="UP001158500"/>
    </source>
</evidence>
<name>A0AA42PAZ0_STUST</name>
<proteinExistence type="predicted"/>
<sequence length="164" mass="18706">MGDRTYVCLYVPAELYEQAKEIAIEHDGKPVEENTAGKAVHFMGFEEVNYGELNCIKELQSAGIPYDMDWAEGSSYEEGVQYCRFTETGDLKLKTINGSDYYIYPSVLEKVIEEHNSLDAVKDLLKRHHEAVDPPSWDNQVEYGKMYRIKQLIAGNTTQLVLNT</sequence>
<organism evidence="1 2">
    <name type="scientific">Stutzerimonas stutzeri</name>
    <name type="common">Pseudomonas stutzeri</name>
    <dbReference type="NCBI Taxonomy" id="316"/>
    <lineage>
        <taxon>Bacteria</taxon>
        <taxon>Pseudomonadati</taxon>
        <taxon>Pseudomonadota</taxon>
        <taxon>Gammaproteobacteria</taxon>
        <taxon>Pseudomonadales</taxon>
        <taxon>Pseudomonadaceae</taxon>
        <taxon>Stutzerimonas</taxon>
    </lineage>
</organism>
<evidence type="ECO:0000313" key="1">
    <source>
        <dbReference type="EMBL" id="MDH1236507.1"/>
    </source>
</evidence>
<dbReference type="EMBL" id="JAOCAE010000006">
    <property type="protein sequence ID" value="MDH1236507.1"/>
    <property type="molecule type" value="Genomic_DNA"/>
</dbReference>
<reference evidence="1" key="1">
    <citation type="submission" date="2022-09" db="EMBL/GenBank/DDBJ databases">
        <title>Intensive care unit water sources are persistently colonized with multi-drug resistant bacteria and are the site of extensive horizontal gene transfer of antibiotic resistance genes.</title>
        <authorList>
            <person name="Diorio-Toth L."/>
        </authorList>
    </citation>
    <scope>NUCLEOTIDE SEQUENCE</scope>
    <source>
        <strain evidence="1">GD03947</strain>
    </source>
</reference>
<protein>
    <submittedName>
        <fullName evidence="1">Uncharacterized protein</fullName>
    </submittedName>
</protein>
<dbReference type="RefSeq" id="WP_279641419.1">
    <property type="nucleotide sequence ID" value="NZ_JAOCAE010000006.1"/>
</dbReference>
<dbReference type="Proteomes" id="UP001158500">
    <property type="component" value="Unassembled WGS sequence"/>
</dbReference>
<comment type="caution">
    <text evidence="1">The sequence shown here is derived from an EMBL/GenBank/DDBJ whole genome shotgun (WGS) entry which is preliminary data.</text>
</comment>
<dbReference type="AlphaFoldDB" id="A0AA42PAZ0"/>